<evidence type="ECO:0000259" key="2">
    <source>
        <dbReference type="PROSITE" id="PS50977"/>
    </source>
</evidence>
<dbReference type="GO" id="GO:0003700">
    <property type="term" value="F:DNA-binding transcription factor activity"/>
    <property type="evidence" value="ECO:0007669"/>
    <property type="project" value="TreeGrafter"/>
</dbReference>
<sequence>MPKLKPEEIENRRREIVVAARACFLRNGFHQTTTDEICHEAAITPGGLYHYFGSKEEIISAVIEDTA</sequence>
<dbReference type="InterPro" id="IPR009057">
    <property type="entry name" value="Homeodomain-like_sf"/>
</dbReference>
<feature type="domain" description="HTH tetR-type" evidence="2">
    <location>
        <begin position="10"/>
        <end position="67"/>
    </location>
</feature>
<protein>
    <recommendedName>
        <fullName evidence="2">HTH tetR-type domain-containing protein</fullName>
    </recommendedName>
</protein>
<dbReference type="PROSITE" id="PS50977">
    <property type="entry name" value="HTH_TETR_2"/>
    <property type="match status" value="1"/>
</dbReference>
<proteinExistence type="predicted"/>
<evidence type="ECO:0000256" key="1">
    <source>
        <dbReference type="ARBA" id="ARBA00023125"/>
    </source>
</evidence>
<dbReference type="PRINTS" id="PR00455">
    <property type="entry name" value="HTHTETR"/>
</dbReference>
<comment type="caution">
    <text evidence="3">The sequence shown here is derived from an EMBL/GenBank/DDBJ whole genome shotgun (WGS) entry which is preliminary data.</text>
</comment>
<dbReference type="SUPFAM" id="SSF46689">
    <property type="entry name" value="Homeodomain-like"/>
    <property type="match status" value="1"/>
</dbReference>
<keyword evidence="1" id="KW-0238">DNA-binding</keyword>
<dbReference type="Pfam" id="PF00440">
    <property type="entry name" value="TetR_N"/>
    <property type="match status" value="1"/>
</dbReference>
<accession>A0A0F9CTZ7</accession>
<dbReference type="InterPro" id="IPR001647">
    <property type="entry name" value="HTH_TetR"/>
</dbReference>
<dbReference type="Gene3D" id="1.10.357.10">
    <property type="entry name" value="Tetracycline Repressor, domain 2"/>
    <property type="match status" value="1"/>
</dbReference>
<dbReference type="PANTHER" id="PTHR30055">
    <property type="entry name" value="HTH-TYPE TRANSCRIPTIONAL REGULATOR RUTR"/>
    <property type="match status" value="1"/>
</dbReference>
<dbReference type="InterPro" id="IPR050109">
    <property type="entry name" value="HTH-type_TetR-like_transc_reg"/>
</dbReference>
<name>A0A0F9CTZ7_9ZZZZ</name>
<evidence type="ECO:0000313" key="3">
    <source>
        <dbReference type="EMBL" id="KKL52689.1"/>
    </source>
</evidence>
<reference evidence="3" key="1">
    <citation type="journal article" date="2015" name="Nature">
        <title>Complex archaea that bridge the gap between prokaryotes and eukaryotes.</title>
        <authorList>
            <person name="Spang A."/>
            <person name="Saw J.H."/>
            <person name="Jorgensen S.L."/>
            <person name="Zaremba-Niedzwiedzka K."/>
            <person name="Martijn J."/>
            <person name="Lind A.E."/>
            <person name="van Eijk R."/>
            <person name="Schleper C."/>
            <person name="Guy L."/>
            <person name="Ettema T.J."/>
        </authorList>
    </citation>
    <scope>NUCLEOTIDE SEQUENCE</scope>
</reference>
<dbReference type="InterPro" id="IPR023772">
    <property type="entry name" value="DNA-bd_HTH_TetR-type_CS"/>
</dbReference>
<dbReference type="EMBL" id="LAZR01031804">
    <property type="protein sequence ID" value="KKL52689.1"/>
    <property type="molecule type" value="Genomic_DNA"/>
</dbReference>
<dbReference type="PROSITE" id="PS01081">
    <property type="entry name" value="HTH_TETR_1"/>
    <property type="match status" value="1"/>
</dbReference>
<dbReference type="PANTHER" id="PTHR30055:SF226">
    <property type="entry name" value="HTH-TYPE TRANSCRIPTIONAL REGULATOR PKSA"/>
    <property type="match status" value="1"/>
</dbReference>
<dbReference type="GO" id="GO:0000976">
    <property type="term" value="F:transcription cis-regulatory region binding"/>
    <property type="evidence" value="ECO:0007669"/>
    <property type="project" value="TreeGrafter"/>
</dbReference>
<dbReference type="AlphaFoldDB" id="A0A0F9CTZ7"/>
<gene>
    <name evidence="3" type="ORF">LCGC14_2282960</name>
</gene>
<organism evidence="3">
    <name type="scientific">marine sediment metagenome</name>
    <dbReference type="NCBI Taxonomy" id="412755"/>
    <lineage>
        <taxon>unclassified sequences</taxon>
        <taxon>metagenomes</taxon>
        <taxon>ecological metagenomes</taxon>
    </lineage>
</organism>
<feature type="non-terminal residue" evidence="3">
    <location>
        <position position="67"/>
    </location>
</feature>